<keyword evidence="4 14" id="KW-0479">Metal-binding</keyword>
<evidence type="ECO:0000256" key="12">
    <source>
        <dbReference type="ARBA" id="ARBA00059094"/>
    </source>
</evidence>
<feature type="signal peptide" evidence="16">
    <location>
        <begin position="1"/>
        <end position="20"/>
    </location>
</feature>
<feature type="binding site" evidence="14">
    <location>
        <position position="322"/>
    </location>
    <ligand>
        <name>Zn(2+)</name>
        <dbReference type="ChEBI" id="CHEBI:29105"/>
        <label>2</label>
    </ligand>
</feature>
<feature type="binding site" evidence="14">
    <location>
        <position position="463"/>
    </location>
    <ligand>
        <name>Zn(2+)</name>
        <dbReference type="ChEBI" id="CHEBI:29105"/>
        <label>2</label>
    </ligand>
</feature>
<dbReference type="PROSITE" id="PS50015">
    <property type="entry name" value="SAP_B"/>
    <property type="match status" value="1"/>
</dbReference>
<feature type="binding site" evidence="14">
    <location>
        <position position="210"/>
    </location>
    <ligand>
        <name>Zn(2+)</name>
        <dbReference type="ChEBI" id="CHEBI:29105"/>
        <label>1</label>
    </ligand>
</feature>
<dbReference type="InterPro" id="IPR004843">
    <property type="entry name" value="Calcineurin-like_PHP"/>
</dbReference>
<comment type="subcellular location">
    <subcellularLocation>
        <location evidence="1">Secreted</location>
    </subcellularLocation>
</comment>
<feature type="disulfide bond" evidence="15">
    <location>
        <begin position="389"/>
        <end position="437"/>
    </location>
</feature>
<keyword evidence="9" id="KW-0325">Glycoprotein</keyword>
<dbReference type="Gene3D" id="3.60.21.10">
    <property type="match status" value="2"/>
</dbReference>
<evidence type="ECO:0000256" key="9">
    <source>
        <dbReference type="ARBA" id="ARBA00023180"/>
    </source>
</evidence>
<dbReference type="GO" id="GO:0046513">
    <property type="term" value="P:ceramide biosynthetic process"/>
    <property type="evidence" value="ECO:0007669"/>
    <property type="project" value="TreeGrafter"/>
</dbReference>
<dbReference type="GO" id="GO:0046872">
    <property type="term" value="F:metal ion binding"/>
    <property type="evidence" value="ECO:0007669"/>
    <property type="project" value="UniProtKB-KW"/>
</dbReference>
<dbReference type="GO" id="GO:0005764">
    <property type="term" value="C:lysosome"/>
    <property type="evidence" value="ECO:0007669"/>
    <property type="project" value="TreeGrafter"/>
</dbReference>
<sequence length="615" mass="70479">MRGLCVVLIVALSNLLLANCASLLFKKEYEREGSNLISHYNVDLSKNMQHFSKPNAREKRFLTDMVSFGVEMLNLKKAFRNVKQGVVNSLTCFACKFSVSLFQHFVEEGKSEEEIGHFADVICKTLRIESPRVCKGVTNSFRDEVVQVFSRIALSPKEVCGILLGDSCSKPYDPFFNWSVPLPSVPKPPSKQISAPKPGSPVLRVLHLSDTHFDHLYLEGSNANCKEPLCCRLADKVPANPEDRAGRWGDYRNCDTPLRTLEHMLKHISQNHKIDYVLWTGDIPAHDIWNQSRSDQVFFLRYISKLMSRYFKGIPIFPALGNHESFPVNSFPIPEITGNRSISWLYDELALAWRPWLPSSVLPSIKKGAYYSVKVNPGFRIISINMNYCNTLNWWLLINTTDPAQQLKWLVNELQTAEIQGEKVHIIGHIPPGASDCLQVWSQNYYKIINRYNDTIVAQFFGHTHMDEFEIFYDAASSYPTSIAYIGPSITTYDGVNPGYRIYTVDGNYPNSSRVVLDHETYYLNLTEANLTNKPIWRLEYTAKKAFNMTSLLASDWHKVVKEFLKNDNLFQKFYRYYRKMSDYFKEPCTGDCKAQLLCNLQSGRSHGSSFCRDI</sequence>
<evidence type="ECO:0000256" key="16">
    <source>
        <dbReference type="SAM" id="SignalP"/>
    </source>
</evidence>
<comment type="function">
    <text evidence="12 13">Converts sphingomyelin to ceramide.</text>
</comment>
<evidence type="ECO:0000256" key="14">
    <source>
        <dbReference type="PIRSR" id="PIRSR000948-1"/>
    </source>
</evidence>
<dbReference type="SMART" id="SM00741">
    <property type="entry name" value="SapB"/>
    <property type="match status" value="1"/>
</dbReference>
<dbReference type="InterPro" id="IPR041805">
    <property type="entry name" value="ASMase/PPN1_MPP"/>
</dbReference>
<feature type="chain" id="PRO_5013086268" description="Sphingomyelin phosphodiesterase" evidence="16">
    <location>
        <begin position="21"/>
        <end position="615"/>
    </location>
</feature>
<feature type="disulfide bond" evidence="15">
    <location>
        <begin position="589"/>
        <end position="593"/>
    </location>
</feature>
<dbReference type="GO" id="GO:0061750">
    <property type="term" value="F:acid sphingomyelin phosphodiesterase activity"/>
    <property type="evidence" value="ECO:0007669"/>
    <property type="project" value="TreeGrafter"/>
</dbReference>
<evidence type="ECO:0000256" key="3">
    <source>
        <dbReference type="ARBA" id="ARBA00022525"/>
    </source>
</evidence>
<dbReference type="AlphaFoldDB" id="A0A1L4BJ95"/>
<dbReference type="Pfam" id="PF00149">
    <property type="entry name" value="Metallophos"/>
    <property type="match status" value="1"/>
</dbReference>
<dbReference type="InterPro" id="IPR008139">
    <property type="entry name" value="SaposinB_dom"/>
</dbReference>
<feature type="binding site" evidence="14">
    <location>
        <position position="282"/>
    </location>
    <ligand>
        <name>Zn(2+)</name>
        <dbReference type="ChEBI" id="CHEBI:29105"/>
        <label>2</label>
    </ligand>
</feature>
<dbReference type="EC" id="3.1.4.12" evidence="13"/>
<dbReference type="GO" id="GO:0016020">
    <property type="term" value="C:membrane"/>
    <property type="evidence" value="ECO:0007669"/>
    <property type="project" value="GOC"/>
</dbReference>
<organism evidence="18">
    <name type="scientific">Hemiscorpius lepturus</name>
    <name type="common">Scorpion</name>
    <dbReference type="NCBI Taxonomy" id="520031"/>
    <lineage>
        <taxon>Eukaryota</taxon>
        <taxon>Metazoa</taxon>
        <taxon>Ecdysozoa</taxon>
        <taxon>Arthropoda</taxon>
        <taxon>Chelicerata</taxon>
        <taxon>Arachnida</taxon>
        <taxon>Scorpiones</taxon>
        <taxon>Iurida</taxon>
        <taxon>Scorpionoidea</taxon>
        <taxon>Hemiscorpiidae</taxon>
    </lineage>
</organism>
<keyword evidence="5 16" id="KW-0732">Signal</keyword>
<feature type="disulfide bond" evidence="15">
    <location>
        <begin position="92"/>
        <end position="168"/>
    </location>
</feature>
<feature type="disulfide bond" evidence="15">
    <location>
        <begin position="231"/>
        <end position="254"/>
    </location>
</feature>
<dbReference type="PANTHER" id="PTHR10340">
    <property type="entry name" value="SPHINGOMYELIN PHOSPHODIESTERASE"/>
    <property type="match status" value="1"/>
</dbReference>
<dbReference type="GO" id="GO:0006685">
    <property type="term" value="P:sphingomyelin catabolic process"/>
    <property type="evidence" value="ECO:0007669"/>
    <property type="project" value="UniProtKB-UniRule"/>
</dbReference>
<keyword evidence="10 13" id="KW-0326">Glycosidase</keyword>
<keyword evidence="8 15" id="KW-1015">Disulfide bond</keyword>
<evidence type="ECO:0000256" key="13">
    <source>
        <dbReference type="PIRNR" id="PIRNR000948"/>
    </source>
</evidence>
<comment type="catalytic activity">
    <reaction evidence="11">
        <text>a sphingomyelin + H2O = phosphocholine + an N-acylsphing-4-enine + H(+)</text>
        <dbReference type="Rhea" id="RHEA:19253"/>
        <dbReference type="ChEBI" id="CHEBI:15377"/>
        <dbReference type="ChEBI" id="CHEBI:15378"/>
        <dbReference type="ChEBI" id="CHEBI:17636"/>
        <dbReference type="ChEBI" id="CHEBI:52639"/>
        <dbReference type="ChEBI" id="CHEBI:295975"/>
        <dbReference type="EC" id="3.1.4.12"/>
    </reaction>
    <physiologicalReaction direction="left-to-right" evidence="11">
        <dbReference type="Rhea" id="RHEA:19254"/>
    </physiologicalReaction>
</comment>
<dbReference type="Pfam" id="PF19272">
    <property type="entry name" value="ASMase_C"/>
    <property type="match status" value="1"/>
</dbReference>
<dbReference type="SUPFAM" id="SSF56300">
    <property type="entry name" value="Metallo-dependent phosphatases"/>
    <property type="match status" value="1"/>
</dbReference>
<evidence type="ECO:0000256" key="11">
    <source>
        <dbReference type="ARBA" id="ARBA00047268"/>
    </source>
</evidence>
<feature type="disulfide bond" evidence="15">
    <location>
        <begin position="225"/>
        <end position="230"/>
    </location>
</feature>
<feature type="binding site" evidence="14">
    <location>
        <position position="429"/>
    </location>
    <ligand>
        <name>Zn(2+)</name>
        <dbReference type="ChEBI" id="CHEBI:29105"/>
        <label>2</label>
    </ligand>
</feature>
<dbReference type="InterPro" id="IPR011001">
    <property type="entry name" value="Saposin-like"/>
</dbReference>
<accession>A0A1L4BJ95</accession>
<dbReference type="PANTHER" id="PTHR10340:SF34">
    <property type="entry name" value="SPHINGOMYELIN PHOSPHODIESTERASE"/>
    <property type="match status" value="1"/>
</dbReference>
<reference evidence="18" key="1">
    <citation type="journal article" date="2016" name="Toxicon">
        <title>The first report on transcriptome analysis of the venom gland of Iranian scorpion, Hemiscorpius lepturus.</title>
        <authorList>
            <person name="Kazemi-Lomedasht F."/>
            <person name="Khalaj V."/>
            <person name="Bagheri K.P."/>
            <person name="Behdani M."/>
            <person name="Shahbazzadeh D."/>
        </authorList>
    </citation>
    <scope>NUCLEOTIDE SEQUENCE</scope>
    <source>
        <strain evidence="18">HLPLD3</strain>
        <tissue evidence="18">Venom gland</tissue>
    </source>
</reference>
<dbReference type="FunFam" id="1.10.225.10:FF:000010">
    <property type="entry name" value="Sphingomyelin phosphodiesterase"/>
    <property type="match status" value="1"/>
</dbReference>
<dbReference type="InterPro" id="IPR029052">
    <property type="entry name" value="Metallo-depent_PP-like"/>
</dbReference>
<dbReference type="GO" id="GO:0016798">
    <property type="term" value="F:hydrolase activity, acting on glycosyl bonds"/>
    <property type="evidence" value="ECO:0007669"/>
    <property type="project" value="UniProtKB-KW"/>
</dbReference>
<evidence type="ECO:0000256" key="7">
    <source>
        <dbReference type="ARBA" id="ARBA00022833"/>
    </source>
</evidence>
<comment type="cofactor">
    <cofactor evidence="14">
        <name>Zn(2+)</name>
        <dbReference type="ChEBI" id="CHEBI:29105"/>
    </cofactor>
    <text evidence="14">Binds 2 Zn(2+) ions per subunit.</text>
</comment>
<evidence type="ECO:0000256" key="8">
    <source>
        <dbReference type="ARBA" id="ARBA00023157"/>
    </source>
</evidence>
<dbReference type="EMBL" id="KX932447">
    <property type="protein sequence ID" value="API81380.1"/>
    <property type="molecule type" value="mRNA"/>
</dbReference>
<dbReference type="FunFam" id="3.60.21.10:FF:000077">
    <property type="entry name" value="Sphingomyelin phosphodiesterase"/>
    <property type="match status" value="1"/>
</dbReference>
<feature type="binding site" evidence="14">
    <location>
        <position position="465"/>
    </location>
    <ligand>
        <name>Zn(2+)</name>
        <dbReference type="ChEBI" id="CHEBI:29105"/>
        <label>1</label>
    </ligand>
</feature>
<dbReference type="InterPro" id="IPR011160">
    <property type="entry name" value="Sphingomy_PDE"/>
</dbReference>
<evidence type="ECO:0000256" key="15">
    <source>
        <dbReference type="PIRSR" id="PIRSR000948-2"/>
    </source>
</evidence>
<feature type="binding site" evidence="14">
    <location>
        <position position="212"/>
    </location>
    <ligand>
        <name>Zn(2+)</name>
        <dbReference type="ChEBI" id="CHEBI:29105"/>
        <label>1</label>
    </ligand>
</feature>
<evidence type="ECO:0000256" key="4">
    <source>
        <dbReference type="ARBA" id="ARBA00022723"/>
    </source>
</evidence>
<evidence type="ECO:0000259" key="17">
    <source>
        <dbReference type="PROSITE" id="PS50015"/>
    </source>
</evidence>
<name>A0A1L4BJ95_HEMLE</name>
<evidence type="ECO:0000256" key="10">
    <source>
        <dbReference type="ARBA" id="ARBA00023295"/>
    </source>
</evidence>
<dbReference type="InterPro" id="IPR045473">
    <property type="entry name" value="ASM_C"/>
</dbReference>
<evidence type="ECO:0000313" key="18">
    <source>
        <dbReference type="EMBL" id="API81380.1"/>
    </source>
</evidence>
<evidence type="ECO:0000256" key="5">
    <source>
        <dbReference type="ARBA" id="ARBA00022729"/>
    </source>
</evidence>
<keyword evidence="6 13" id="KW-0378">Hydrolase</keyword>
<keyword evidence="7 14" id="KW-0862">Zinc</keyword>
<dbReference type="GO" id="GO:0005615">
    <property type="term" value="C:extracellular space"/>
    <property type="evidence" value="ECO:0007669"/>
    <property type="project" value="TreeGrafter"/>
</dbReference>
<feature type="disulfide bond" evidence="15">
    <location>
        <begin position="95"/>
        <end position="160"/>
    </location>
</feature>
<proteinExistence type="evidence at transcript level"/>
<keyword evidence="3" id="KW-0964">Secreted</keyword>
<dbReference type="PIRSF" id="PIRSF000948">
    <property type="entry name" value="Sphingomy_PDE"/>
    <property type="match status" value="1"/>
</dbReference>
<dbReference type="Gene3D" id="1.10.225.10">
    <property type="entry name" value="Saposin-like"/>
    <property type="match status" value="1"/>
</dbReference>
<feature type="disulfide bond" evidence="15">
    <location>
        <begin position="123"/>
        <end position="134"/>
    </location>
</feature>
<feature type="domain" description="Saposin B-type" evidence="17">
    <location>
        <begin position="88"/>
        <end position="172"/>
    </location>
</feature>
<evidence type="ECO:0000256" key="1">
    <source>
        <dbReference type="ARBA" id="ARBA00004613"/>
    </source>
</evidence>
<protein>
    <recommendedName>
        <fullName evidence="13">Sphingomyelin phosphodiesterase</fullName>
        <ecNumber evidence="13">3.1.4.12</ecNumber>
    </recommendedName>
</protein>
<comment type="similarity">
    <text evidence="2 13">Belongs to the acid sphingomyelinase family.</text>
</comment>
<dbReference type="SUPFAM" id="SSF47862">
    <property type="entry name" value="Saposin"/>
    <property type="match status" value="1"/>
</dbReference>
<evidence type="ECO:0000256" key="6">
    <source>
        <dbReference type="ARBA" id="ARBA00022801"/>
    </source>
</evidence>
<evidence type="ECO:0000256" key="2">
    <source>
        <dbReference type="ARBA" id="ARBA00008234"/>
    </source>
</evidence>
<feature type="binding site" evidence="14">
    <location>
        <position position="282"/>
    </location>
    <ligand>
        <name>Zn(2+)</name>
        <dbReference type="ChEBI" id="CHEBI:29105"/>
        <label>1</label>
    </ligand>
</feature>
<dbReference type="CDD" id="cd00842">
    <property type="entry name" value="MPP_ASMase"/>
    <property type="match status" value="1"/>
</dbReference>